<dbReference type="Gene3D" id="1.10.287.130">
    <property type="match status" value="1"/>
</dbReference>
<evidence type="ECO:0000313" key="5">
    <source>
        <dbReference type="EMBL" id="KMS60405.1"/>
    </source>
</evidence>
<dbReference type="EC" id="2.7.13.3" evidence="2"/>
<keyword evidence="5" id="KW-0418">Kinase</keyword>
<gene>
    <name evidence="5" type="ORF">V474_01610</name>
</gene>
<keyword evidence="5" id="KW-0808">Transferase</keyword>
<dbReference type="CDD" id="cd00082">
    <property type="entry name" value="HisKA"/>
    <property type="match status" value="1"/>
</dbReference>
<evidence type="ECO:0000313" key="6">
    <source>
        <dbReference type="Proteomes" id="UP000052268"/>
    </source>
</evidence>
<dbReference type="PATRIC" id="fig|1114963.3.peg.319"/>
<feature type="region of interest" description="Disordered" evidence="3">
    <location>
        <begin position="169"/>
        <end position="194"/>
    </location>
</feature>
<dbReference type="OrthoDB" id="9813151at2"/>
<dbReference type="RefSeq" id="WP_059149812.1">
    <property type="nucleotide sequence ID" value="NZ_KQ130452.1"/>
</dbReference>
<proteinExistence type="predicted"/>
<feature type="domain" description="Signal transduction histidine kinase dimerisation/phosphoacceptor" evidence="4">
    <location>
        <begin position="413"/>
        <end position="481"/>
    </location>
</feature>
<sequence length="650" mass="68565">MHFDDRLATVLRLPPSGDGLARIQFRQLVDILGRAPNAREPSETVDAGFTRLQELGRQIPTADRARLLRAPLQAMTNPRLLAWLAQAEPDVACAAIRAARLDDEDWLALIPALPVRARGILRHRRDLPPRVEALLERLGVGDRALPPATYEDDAVATAAVPDFVSAPDLEFEPDPEAPLPEEPRASFNAPTGNIAVDQDMSDDVLELLGMDTAPPAPTSLSDWAKARAAQQHKDLQLKAANADHSGDGRSGGANSGEAGIGAIVRRIEEFRKARAMQGAVGASANADANAPRLPLGDTAPITVRLALAIDFTTDVHGRIAWADGPYASSVIGLSLPAAQDGGANTQDLAVAMRQRLPLRAVRIAVAGAPAVSGTWQVDAIARFEGGGFIGYCGRLRRPSPPMAPPSAPAADTAEADRMREVLHELRTPANAIQVAAEIIQQQLYGPAPHEYRALAAAIAGDCAHILAGFEELDRLVKLETGALPLDEGECDLARVLAQTVVRLRTWTEPRGSSFALASDPSAASLPVRVARAEVERLIWRLFAALASSTAPGEALELGWSSGAGMACITVALPSVLAARDPDTLFEAVAGERGQSLATGMFGIGFTLRLAVAEAAAAGGMLQRIDNALHLSLPALTTVNADNSTSATFSP</sequence>
<evidence type="ECO:0000256" key="1">
    <source>
        <dbReference type="ARBA" id="ARBA00000085"/>
    </source>
</evidence>
<reference evidence="5 6" key="1">
    <citation type="journal article" date="2015" name="G3 (Bethesda)">
        <title>Insights into Ongoing Evolution of the Hexachlorocyclohexane Catabolic Pathway from Comparative Genomics of Ten Sphingomonadaceae Strains.</title>
        <authorList>
            <person name="Pearce S.L."/>
            <person name="Oakeshott J.G."/>
            <person name="Pandey G."/>
        </authorList>
    </citation>
    <scope>NUCLEOTIDE SEQUENCE [LARGE SCALE GENOMIC DNA]</scope>
    <source>
        <strain evidence="5 6">LL02</strain>
    </source>
</reference>
<protein>
    <recommendedName>
        <fullName evidence="2">histidine kinase</fullName>
        <ecNumber evidence="2">2.7.13.3</ecNumber>
    </recommendedName>
</protein>
<evidence type="ECO:0000256" key="2">
    <source>
        <dbReference type="ARBA" id="ARBA00012438"/>
    </source>
</evidence>
<organism evidence="5 6">
    <name type="scientific">Novosphingobium barchaimii LL02</name>
    <dbReference type="NCBI Taxonomy" id="1114963"/>
    <lineage>
        <taxon>Bacteria</taxon>
        <taxon>Pseudomonadati</taxon>
        <taxon>Pseudomonadota</taxon>
        <taxon>Alphaproteobacteria</taxon>
        <taxon>Sphingomonadales</taxon>
        <taxon>Sphingomonadaceae</taxon>
        <taxon>Novosphingobium</taxon>
    </lineage>
</organism>
<dbReference type="AlphaFoldDB" id="A0A0J8B204"/>
<name>A0A0J8B204_9SPHN</name>
<dbReference type="InterPro" id="IPR003661">
    <property type="entry name" value="HisK_dim/P_dom"/>
</dbReference>
<evidence type="ECO:0000256" key="3">
    <source>
        <dbReference type="SAM" id="MobiDB-lite"/>
    </source>
</evidence>
<dbReference type="Proteomes" id="UP000052268">
    <property type="component" value="Unassembled WGS sequence"/>
</dbReference>
<comment type="catalytic activity">
    <reaction evidence="1">
        <text>ATP + protein L-histidine = ADP + protein N-phospho-L-histidine.</text>
        <dbReference type="EC" id="2.7.13.3"/>
    </reaction>
</comment>
<keyword evidence="6" id="KW-1185">Reference proteome</keyword>
<accession>A0A0J8B204</accession>
<dbReference type="GO" id="GO:0000155">
    <property type="term" value="F:phosphorelay sensor kinase activity"/>
    <property type="evidence" value="ECO:0007669"/>
    <property type="project" value="InterPro"/>
</dbReference>
<dbReference type="SUPFAM" id="SSF47384">
    <property type="entry name" value="Homodimeric domain of signal transducing histidine kinase"/>
    <property type="match status" value="1"/>
</dbReference>
<comment type="caution">
    <text evidence="5">The sequence shown here is derived from an EMBL/GenBank/DDBJ whole genome shotgun (WGS) entry which is preliminary data.</text>
</comment>
<dbReference type="InterPro" id="IPR036097">
    <property type="entry name" value="HisK_dim/P_sf"/>
</dbReference>
<dbReference type="EMBL" id="JACU01000001">
    <property type="protein sequence ID" value="KMS60405.1"/>
    <property type="molecule type" value="Genomic_DNA"/>
</dbReference>
<dbReference type="SMART" id="SM00388">
    <property type="entry name" value="HisKA"/>
    <property type="match status" value="1"/>
</dbReference>
<evidence type="ECO:0000259" key="4">
    <source>
        <dbReference type="SMART" id="SM00388"/>
    </source>
</evidence>